<dbReference type="Proteomes" id="UP000034805">
    <property type="component" value="Unassembled WGS sequence"/>
</dbReference>
<gene>
    <name evidence="2" type="ORF">Z043_114653</name>
</gene>
<feature type="region of interest" description="Disordered" evidence="1">
    <location>
        <begin position="334"/>
        <end position="358"/>
    </location>
</feature>
<sequence>MVRVRNCGGSDEEQGVKAMAEEHAGRAAWRNRQSLWSCSSDTCVTAAGVDGRLHRTELQEAPPFRLHGSLSRTAREASPGSLKEGAIATRLTPGAHVSLRNEALAISQPSHPESEVSSAVWSGHVGAGGPVTFKNKEEEFSEAARSPCCATRVASAAERKREVRREVISSSGCFRKAELLQGTRPIGCSSRIWRRPGFALLPSLGSSNRSRAEEISPFLIHSSKPSNKGPENMLMLSSPSSSEDEVSFCSRFWFSSQNGPFAAEPNGMCRRFKWRERARRPKLHHGAVPRSHLLQFLEPSRTPLHHRTRSHRSALSTLRADRWDVSGERPNSFALQANAEPGSPAPASPCPERSGPVPQPVRLRLARFLPAFFIESRRIGQFCERDEGGSDPIPAKKSKHEDAHSPSADKEKHQPDWLLSLSASANKGLCQARQRPSAFRPWSPSVSSSDKDLSSRLPAVLRDR</sequence>
<organism evidence="2 3">
    <name type="scientific">Scleropages formosus</name>
    <name type="common">Asian bonytongue</name>
    <name type="synonym">Osteoglossum formosum</name>
    <dbReference type="NCBI Taxonomy" id="113540"/>
    <lineage>
        <taxon>Eukaryota</taxon>
        <taxon>Metazoa</taxon>
        <taxon>Chordata</taxon>
        <taxon>Craniata</taxon>
        <taxon>Vertebrata</taxon>
        <taxon>Euteleostomi</taxon>
        <taxon>Actinopterygii</taxon>
        <taxon>Neopterygii</taxon>
        <taxon>Teleostei</taxon>
        <taxon>Osteoglossocephala</taxon>
        <taxon>Osteoglossomorpha</taxon>
        <taxon>Osteoglossiformes</taxon>
        <taxon>Osteoglossidae</taxon>
        <taxon>Scleropages</taxon>
    </lineage>
</organism>
<proteinExistence type="predicted"/>
<reference evidence="2 3" key="1">
    <citation type="submission" date="2015-08" db="EMBL/GenBank/DDBJ databases">
        <title>The genome of the Asian arowana (Scleropages formosus).</title>
        <authorList>
            <person name="Tan M.H."/>
            <person name="Gan H.M."/>
            <person name="Croft L.J."/>
            <person name="Austin C.M."/>
        </authorList>
    </citation>
    <scope>NUCLEOTIDE SEQUENCE [LARGE SCALE GENOMIC DNA]</scope>
    <source>
        <strain evidence="2">Aro1</strain>
    </source>
</reference>
<protein>
    <submittedName>
        <fullName evidence="2">Uncharacterized protein</fullName>
    </submittedName>
</protein>
<comment type="caution">
    <text evidence="2">The sequence shown here is derived from an EMBL/GenBank/DDBJ whole genome shotgun (WGS) entry which is preliminary data.</text>
</comment>
<feature type="compositionally biased region" description="Basic and acidic residues" evidence="1">
    <location>
        <begin position="399"/>
        <end position="415"/>
    </location>
</feature>
<feature type="region of interest" description="Disordered" evidence="1">
    <location>
        <begin position="384"/>
        <end position="464"/>
    </location>
</feature>
<evidence type="ECO:0000313" key="3">
    <source>
        <dbReference type="Proteomes" id="UP000034805"/>
    </source>
</evidence>
<dbReference type="AlphaFoldDB" id="A0A0P7YHU6"/>
<dbReference type="EMBL" id="JARO02005421">
    <property type="protein sequence ID" value="KPP66810.1"/>
    <property type="molecule type" value="Genomic_DNA"/>
</dbReference>
<name>A0A0P7YHU6_SCLFO</name>
<evidence type="ECO:0000256" key="1">
    <source>
        <dbReference type="SAM" id="MobiDB-lite"/>
    </source>
</evidence>
<evidence type="ECO:0000313" key="2">
    <source>
        <dbReference type="EMBL" id="KPP66810.1"/>
    </source>
</evidence>
<accession>A0A0P7YHU6</accession>